<dbReference type="InterPro" id="IPR021109">
    <property type="entry name" value="Peptidase_aspartic_dom_sf"/>
</dbReference>
<dbReference type="Pfam" id="PF03564">
    <property type="entry name" value="DUF1759"/>
    <property type="match status" value="1"/>
</dbReference>
<proteinExistence type="predicted"/>
<evidence type="ECO:0000313" key="3">
    <source>
        <dbReference type="Proteomes" id="UP000327044"/>
    </source>
</evidence>
<feature type="compositionally biased region" description="Low complexity" evidence="1">
    <location>
        <begin position="418"/>
        <end position="429"/>
    </location>
</feature>
<dbReference type="CDD" id="cd00303">
    <property type="entry name" value="retropepsin_like"/>
    <property type="match status" value="1"/>
</dbReference>
<keyword evidence="3" id="KW-1185">Reference proteome</keyword>
<accession>A0A5N4AW95</accession>
<evidence type="ECO:0000256" key="1">
    <source>
        <dbReference type="SAM" id="MobiDB-lite"/>
    </source>
</evidence>
<dbReference type="Proteomes" id="UP000327044">
    <property type="component" value="Unassembled WGS sequence"/>
</dbReference>
<dbReference type="PANTHER" id="PTHR47331:SF5">
    <property type="entry name" value="RIBONUCLEASE H"/>
    <property type="match status" value="1"/>
</dbReference>
<dbReference type="InterPro" id="IPR005312">
    <property type="entry name" value="DUF1759"/>
</dbReference>
<gene>
    <name evidence="2" type="ORF">PPYR_03790</name>
</gene>
<dbReference type="EMBL" id="VVIM01000002">
    <property type="protein sequence ID" value="KAB0801604.1"/>
    <property type="molecule type" value="Genomic_DNA"/>
</dbReference>
<protein>
    <submittedName>
        <fullName evidence="2">Uncharacterized protein</fullName>
    </submittedName>
</protein>
<organism evidence="2 3">
    <name type="scientific">Photinus pyralis</name>
    <name type="common">Common eastern firefly</name>
    <name type="synonym">Lampyris pyralis</name>
    <dbReference type="NCBI Taxonomy" id="7054"/>
    <lineage>
        <taxon>Eukaryota</taxon>
        <taxon>Metazoa</taxon>
        <taxon>Ecdysozoa</taxon>
        <taxon>Arthropoda</taxon>
        <taxon>Hexapoda</taxon>
        <taxon>Insecta</taxon>
        <taxon>Pterygota</taxon>
        <taxon>Neoptera</taxon>
        <taxon>Endopterygota</taxon>
        <taxon>Coleoptera</taxon>
        <taxon>Polyphaga</taxon>
        <taxon>Elateriformia</taxon>
        <taxon>Elateroidea</taxon>
        <taxon>Lampyridae</taxon>
        <taxon>Lampyrinae</taxon>
        <taxon>Photinus</taxon>
    </lineage>
</organism>
<sequence>MRISIRGRRVFSSTVSGDSVGAKFKYESATLGLLVDKENLIYLTKALVLSINRIDGCKVLKNKTIALCPLQADMVEDACCNPLLVSSTHFLLHGARFNIERISISPSCNSDARSVNSSSHKNPFFNLPKISIPKFCGDLENWIEFREIFNSLIHSNEELNDVQRLHYLKSSLTGDASQVIKSLQFSAGNYQVAWKAICARYDQPRMLIRNHLRSILDLESCVKEASPALRKISDALFKHVTALRSLASDAQLFETTIIYIMSHELDSTTLRQWERNQNDAGTAIPNFDEFKTFLTNTANLLDSLQSKSDSKSTPTPVYAKGKPQMSKSFVMNSPICILCKDSHTLNSCEHFLKFSPSQRIAKVKELKLCLNCLYKGHMITQCTSKYSCRTCKGRHHSLLHLSSGPASQEAPTGRKIESNPSSSNNDEPSQSIAAFCTNTIQVLLPTASAQILDSTGAAHTIRVLLDSGSQSNFIRASICQKLKLNVENANVTVSGLSKLSSTIRSKCCVILRSQYSGFQEDVSCLILEEITGTMPSFRFNCNIKLPKHQIV</sequence>
<evidence type="ECO:0000313" key="2">
    <source>
        <dbReference type="EMBL" id="KAB0801604.1"/>
    </source>
</evidence>
<comment type="caution">
    <text evidence="2">The sequence shown here is derived from an EMBL/GenBank/DDBJ whole genome shotgun (WGS) entry which is preliminary data.</text>
</comment>
<reference evidence="2 3" key="1">
    <citation type="journal article" date="2018" name="Elife">
        <title>Firefly genomes illuminate parallel origins of bioluminescence in beetles.</title>
        <authorList>
            <person name="Fallon T.R."/>
            <person name="Lower S.E."/>
            <person name="Chang C.H."/>
            <person name="Bessho-Uehara M."/>
            <person name="Martin G.J."/>
            <person name="Bewick A.J."/>
            <person name="Behringer M."/>
            <person name="Debat H.J."/>
            <person name="Wong I."/>
            <person name="Day J.C."/>
            <person name="Suvorov A."/>
            <person name="Silva C.J."/>
            <person name="Stanger-Hall K.F."/>
            <person name="Hall D.W."/>
            <person name="Schmitz R.J."/>
            <person name="Nelson D.R."/>
            <person name="Lewis S.M."/>
            <person name="Shigenobu S."/>
            <person name="Bybee S.M."/>
            <person name="Larracuente A.M."/>
            <person name="Oba Y."/>
            <person name="Weng J.K."/>
        </authorList>
    </citation>
    <scope>NUCLEOTIDE SEQUENCE [LARGE SCALE GENOMIC DNA]</scope>
    <source>
        <strain evidence="2">1611_PpyrPB1</strain>
        <tissue evidence="2">Whole body</tissue>
    </source>
</reference>
<dbReference type="PANTHER" id="PTHR47331">
    <property type="entry name" value="PHD-TYPE DOMAIN-CONTAINING PROTEIN"/>
    <property type="match status" value="1"/>
</dbReference>
<feature type="region of interest" description="Disordered" evidence="1">
    <location>
        <begin position="402"/>
        <end position="429"/>
    </location>
</feature>
<dbReference type="AlphaFoldDB" id="A0A5N4AW95"/>
<dbReference type="InParanoid" id="A0A5N4AW95"/>
<name>A0A5N4AW95_PHOPY</name>
<dbReference type="Gene3D" id="2.40.70.10">
    <property type="entry name" value="Acid Proteases"/>
    <property type="match status" value="1"/>
</dbReference>